<keyword evidence="3" id="KW-0175">Coiled coil</keyword>
<sequence>MIRSLADVGSGCLGADTLLQLLKNYARSRGIKTSITVGVVGLPNVGKSSLINSLKRSRVAQVGNTPGVTRGVQEVVLDKTIRLLDSPGVIFSADDDAAAALRNSVKVERLADPLAPVAVILQRVPKKQLMAVYKIASFADVDEFLRLIAAARGKLKRGGIPDMTAAARIVLQDWNGGVIPFYTLPPSRGNEEHESAAVVAGWAAEFDAEKVFAAEATAVISQLPSMEGAGAAFFEAASAGRARVELPSAASGGRGTFGGGGGGGGDSMEGSSSDEEEEGEEEEGDGMDVGDGGGGAAARRGKAPAPAAAAAAKAALYGEEGQFDPRKVRAEKKARKKSKVAAAAPEVPAEGGDGSDFDFDEANEADGGSGGGSASGSGSDEEYGAGGGGEDADRAYADAMEGSDLEEEGGGGDD</sequence>
<dbReference type="Gene3D" id="1.10.1580.10">
    <property type="match status" value="1"/>
</dbReference>
<proteinExistence type="predicted"/>
<dbReference type="EMBL" id="KK105101">
    <property type="protein sequence ID" value="KIY93032.1"/>
    <property type="molecule type" value="Genomic_DNA"/>
</dbReference>
<feature type="compositionally biased region" description="Acidic residues" evidence="6">
    <location>
        <begin position="401"/>
        <end position="414"/>
    </location>
</feature>
<reference evidence="8 9" key="1">
    <citation type="journal article" date="2013" name="BMC Genomics">
        <title>Reconstruction of the lipid metabolism for the microalga Monoraphidium neglectum from its genome sequence reveals characteristics suitable for biofuel production.</title>
        <authorList>
            <person name="Bogen C."/>
            <person name="Al-Dilaimi A."/>
            <person name="Albersmeier A."/>
            <person name="Wichmann J."/>
            <person name="Grundmann M."/>
            <person name="Rupp O."/>
            <person name="Lauersen K.J."/>
            <person name="Blifernez-Klassen O."/>
            <person name="Kalinowski J."/>
            <person name="Goesmann A."/>
            <person name="Mussgnug J.H."/>
            <person name="Kruse O."/>
        </authorList>
    </citation>
    <scope>NUCLEOTIDE SEQUENCE [LARGE SCALE GENOMIC DNA]</scope>
    <source>
        <strain evidence="8 9">SAG 48.87</strain>
    </source>
</reference>
<dbReference type="InterPro" id="IPR006073">
    <property type="entry name" value="GTP-bd"/>
</dbReference>
<dbReference type="FunFam" id="1.10.1580.10:FF:000002">
    <property type="entry name" value="Guanine nucleotide-binding protein-like 3 (nucleolar)-like"/>
    <property type="match status" value="1"/>
</dbReference>
<feature type="compositionally biased region" description="Low complexity" evidence="6">
    <location>
        <begin position="303"/>
        <end position="320"/>
    </location>
</feature>
<accession>A0A0D2IYS0</accession>
<dbReference type="PANTHER" id="PTHR11089:SF30">
    <property type="entry name" value="GUANINE NUCLEOTIDE-BINDING PROTEIN-LIKE 3 HOMOLOG"/>
    <property type="match status" value="1"/>
</dbReference>
<feature type="compositionally biased region" description="Low complexity" evidence="6">
    <location>
        <begin position="340"/>
        <end position="350"/>
    </location>
</feature>
<feature type="compositionally biased region" description="Acidic residues" evidence="6">
    <location>
        <begin position="353"/>
        <end position="364"/>
    </location>
</feature>
<evidence type="ECO:0000256" key="6">
    <source>
        <dbReference type="SAM" id="MobiDB-lite"/>
    </source>
</evidence>
<feature type="domain" description="G" evidence="7">
    <location>
        <begin position="36"/>
        <end position="113"/>
    </location>
</feature>
<keyword evidence="4" id="KW-0342">GTP-binding</keyword>
<evidence type="ECO:0000259" key="7">
    <source>
        <dbReference type="Pfam" id="PF01926"/>
    </source>
</evidence>
<feature type="compositionally biased region" description="Acidic residues" evidence="6">
    <location>
        <begin position="272"/>
        <end position="288"/>
    </location>
</feature>
<organism evidence="8 9">
    <name type="scientific">Monoraphidium neglectum</name>
    <dbReference type="NCBI Taxonomy" id="145388"/>
    <lineage>
        <taxon>Eukaryota</taxon>
        <taxon>Viridiplantae</taxon>
        <taxon>Chlorophyta</taxon>
        <taxon>core chlorophytes</taxon>
        <taxon>Chlorophyceae</taxon>
        <taxon>CS clade</taxon>
        <taxon>Sphaeropleales</taxon>
        <taxon>Selenastraceae</taxon>
        <taxon>Monoraphidium</taxon>
    </lineage>
</organism>
<dbReference type="Pfam" id="PF01926">
    <property type="entry name" value="MMR_HSR1"/>
    <property type="match status" value="1"/>
</dbReference>
<protein>
    <submittedName>
        <fullName evidence="8">Guanine nucleotide-binding protein-like 3</fullName>
    </submittedName>
</protein>
<evidence type="ECO:0000256" key="4">
    <source>
        <dbReference type="ARBA" id="ARBA00023134"/>
    </source>
</evidence>
<name>A0A0D2IYS0_9CHLO</name>
<dbReference type="GeneID" id="25732542"/>
<dbReference type="InterPro" id="IPR050755">
    <property type="entry name" value="TRAFAC_YlqF/YawG_RiboMat"/>
</dbReference>
<dbReference type="STRING" id="145388.A0A0D2IYS0"/>
<dbReference type="RefSeq" id="XP_013892052.1">
    <property type="nucleotide sequence ID" value="XM_014036598.1"/>
</dbReference>
<evidence type="ECO:0000256" key="3">
    <source>
        <dbReference type="ARBA" id="ARBA00023054"/>
    </source>
</evidence>
<dbReference type="Proteomes" id="UP000054498">
    <property type="component" value="Unassembled WGS sequence"/>
</dbReference>
<dbReference type="GO" id="GO:0005525">
    <property type="term" value="F:GTP binding"/>
    <property type="evidence" value="ECO:0007669"/>
    <property type="project" value="UniProtKB-KW"/>
</dbReference>
<comment type="subcellular location">
    <subcellularLocation>
        <location evidence="1">Nucleus</location>
    </subcellularLocation>
</comment>
<gene>
    <name evidence="8" type="ORF">MNEG_14931</name>
</gene>
<keyword evidence="2" id="KW-0547">Nucleotide-binding</keyword>
<dbReference type="KEGG" id="mng:MNEG_14931"/>
<evidence type="ECO:0000256" key="2">
    <source>
        <dbReference type="ARBA" id="ARBA00022741"/>
    </source>
</evidence>
<evidence type="ECO:0000313" key="8">
    <source>
        <dbReference type="EMBL" id="KIY93032.1"/>
    </source>
</evidence>
<dbReference type="OrthoDB" id="444945at2759"/>
<evidence type="ECO:0000313" key="9">
    <source>
        <dbReference type="Proteomes" id="UP000054498"/>
    </source>
</evidence>
<dbReference type="Gene3D" id="3.40.50.300">
    <property type="entry name" value="P-loop containing nucleotide triphosphate hydrolases"/>
    <property type="match status" value="1"/>
</dbReference>
<evidence type="ECO:0000256" key="5">
    <source>
        <dbReference type="ARBA" id="ARBA00023242"/>
    </source>
</evidence>
<feature type="compositionally biased region" description="Basic residues" evidence="6">
    <location>
        <begin position="329"/>
        <end position="339"/>
    </location>
</feature>
<dbReference type="PRINTS" id="PR00326">
    <property type="entry name" value="GTP1OBG"/>
</dbReference>
<keyword evidence="9" id="KW-1185">Reference proteome</keyword>
<dbReference type="AlphaFoldDB" id="A0A0D2IYS0"/>
<evidence type="ECO:0000256" key="1">
    <source>
        <dbReference type="ARBA" id="ARBA00004123"/>
    </source>
</evidence>
<dbReference type="InterPro" id="IPR023179">
    <property type="entry name" value="GTP-bd_ortho_bundle_sf"/>
</dbReference>
<dbReference type="InterPro" id="IPR027417">
    <property type="entry name" value="P-loop_NTPase"/>
</dbReference>
<keyword evidence="5" id="KW-0539">Nucleus</keyword>
<feature type="region of interest" description="Disordered" evidence="6">
    <location>
        <begin position="248"/>
        <end position="414"/>
    </location>
</feature>
<dbReference type="SUPFAM" id="SSF52540">
    <property type="entry name" value="P-loop containing nucleoside triphosphate hydrolases"/>
    <property type="match status" value="1"/>
</dbReference>
<dbReference type="GO" id="GO:0005730">
    <property type="term" value="C:nucleolus"/>
    <property type="evidence" value="ECO:0007669"/>
    <property type="project" value="TreeGrafter"/>
</dbReference>
<feature type="compositionally biased region" description="Gly residues" evidence="6">
    <location>
        <begin position="252"/>
        <end position="267"/>
    </location>
</feature>
<dbReference type="PANTHER" id="PTHR11089">
    <property type="entry name" value="GTP-BINDING PROTEIN-RELATED"/>
    <property type="match status" value="1"/>
</dbReference>